<dbReference type="STRING" id="1081103.A0A0B2WR33"/>
<comment type="caution">
    <text evidence="4">The sequence shown here is derived from an EMBL/GenBank/DDBJ whole genome shotgun (WGS) entry which is preliminary data.</text>
</comment>
<evidence type="ECO:0000313" key="4">
    <source>
        <dbReference type="EMBL" id="KHN95435.1"/>
    </source>
</evidence>
<proteinExistence type="inferred from homology"/>
<accession>A0A0B2WR33</accession>
<reference evidence="4 5" key="1">
    <citation type="journal article" date="2014" name="Proc. Natl. Acad. Sci. U.S.A.">
        <title>Trajectory and genomic determinants of fungal-pathogen speciation and host adaptation.</title>
        <authorList>
            <person name="Hu X."/>
            <person name="Xiao G."/>
            <person name="Zheng P."/>
            <person name="Shang Y."/>
            <person name="Su Y."/>
            <person name="Zhang X."/>
            <person name="Liu X."/>
            <person name="Zhan S."/>
            <person name="St Leger R.J."/>
            <person name="Wang C."/>
        </authorList>
    </citation>
    <scope>NUCLEOTIDE SEQUENCE [LARGE SCALE GENOMIC DNA]</scope>
    <source>
        <strain evidence="4 5">ARSEF 1941</strain>
    </source>
</reference>
<dbReference type="Pfam" id="PF07814">
    <property type="entry name" value="WAPL"/>
    <property type="match status" value="1"/>
</dbReference>
<feature type="compositionally biased region" description="Basic and acidic residues" evidence="2">
    <location>
        <begin position="213"/>
        <end position="235"/>
    </location>
</feature>
<feature type="compositionally biased region" description="Polar residues" evidence="2">
    <location>
        <begin position="140"/>
        <end position="166"/>
    </location>
</feature>
<feature type="region of interest" description="Disordered" evidence="2">
    <location>
        <begin position="196"/>
        <end position="239"/>
    </location>
</feature>
<feature type="compositionally biased region" description="Basic and acidic residues" evidence="2">
    <location>
        <begin position="118"/>
        <end position="130"/>
    </location>
</feature>
<dbReference type="InterPro" id="IPR039874">
    <property type="entry name" value="WAPL"/>
</dbReference>
<dbReference type="PANTHER" id="PTHR22100">
    <property type="entry name" value="WINGS APART-LIKE PROTEIN HOMOLOG"/>
    <property type="match status" value="1"/>
</dbReference>
<dbReference type="AlphaFoldDB" id="A0A0B2WR33"/>
<dbReference type="InterPro" id="IPR011989">
    <property type="entry name" value="ARM-like"/>
</dbReference>
<gene>
    <name evidence="4" type="ORF">MAM_06712</name>
</gene>
<dbReference type="Gene3D" id="1.25.10.10">
    <property type="entry name" value="Leucine-rich Repeat Variant"/>
    <property type="match status" value="2"/>
</dbReference>
<dbReference type="PANTHER" id="PTHR22100:SF13">
    <property type="entry name" value="WINGS APART-LIKE PROTEIN HOMOLOG"/>
    <property type="match status" value="1"/>
</dbReference>
<comment type="similarity">
    <text evidence="1">Belongs to the WAPL family.</text>
</comment>
<dbReference type="RefSeq" id="XP_040676501.1">
    <property type="nucleotide sequence ID" value="XM_040825510.1"/>
</dbReference>
<sequence length="744" mass="82060">MASRHAPSGPRGIGQHKIATYPNSDRKKPSTTRTTRDPDPDSSRSKLSHIYDYPSSPESKYQQIPKHQEASLKMPIMPPSKEVSTTLPIKTPRPPKNGLARKRDHAAAFPAQKNQKNKVYDEKSGGRDAADITVCPSPNPISNFTQQDAKQAWSSHNSSRDSTSARATPVKRTHTSTSRRPRLIDALAAQKQSLYVDDDDGEPEPVSGVEQTSDMRRGFHSQEADRSIRTPDRRGTTTPANRKVRFTYSQARRIVSESQTPELFDSPNRAQEHELDPLLAEPSVISSPRADDFAHDESDDENNTQPAIKSVHELRRAGANNRFADEMDDLIARIGLPGTGGASMRRNALCELVQKLQRKDFMTQFRDHASRDIVARDIGKEQDMICGFALVSYLLSFLTTGPAPNLLRQLAGDGVGRLLALLLRVDEDITAIASHRKMNMSRMSRLSVEGVKSILQSLPIWHNYEPVDLSPRTAALQLMALLSRCADAAFLDQILSDAQSDIISVATWASEEGSCSDVDYALTVFTLETQSSAGVAPRLNSDGAHPRRIAKLLSRALQQWPSGKPELDSAILKLAINTTNAEDEAAAFDDSQLSTKLARRVGHLFVNVRNAILVGKLEGETYDELLLVLGVMINIMEHCPPARRAVTDKTTDSLVKLWQDNKESVGEADSVDKSKLSVAVGYLSVLLGYMCLKAQTREHLESRVGAGAVQGLRTSIQQFASMYKAVDNKAHAMDILVQELRRVV</sequence>
<evidence type="ECO:0000313" key="5">
    <source>
        <dbReference type="Proteomes" id="UP000030816"/>
    </source>
</evidence>
<evidence type="ECO:0000256" key="1">
    <source>
        <dbReference type="ARBA" id="ARBA00006854"/>
    </source>
</evidence>
<dbReference type="InterPro" id="IPR022771">
    <property type="entry name" value="WAPL_C"/>
</dbReference>
<name>A0A0B2WR33_METAS</name>
<dbReference type="OrthoDB" id="78088at2759"/>
<feature type="compositionally biased region" description="Basic and acidic residues" evidence="2">
    <location>
        <begin position="24"/>
        <end position="44"/>
    </location>
</feature>
<dbReference type="GeneID" id="63741167"/>
<keyword evidence="5" id="KW-1185">Reference proteome</keyword>
<dbReference type="HOGENOM" id="CLU_011973_2_0_1"/>
<feature type="region of interest" description="Disordered" evidence="2">
    <location>
        <begin position="288"/>
        <end position="307"/>
    </location>
</feature>
<dbReference type="Proteomes" id="UP000030816">
    <property type="component" value="Unassembled WGS sequence"/>
</dbReference>
<feature type="region of interest" description="Disordered" evidence="2">
    <location>
        <begin position="1"/>
        <end position="183"/>
    </location>
</feature>
<protein>
    <recommendedName>
        <fullName evidence="3">Wings apart-like protein C-terminal domain-containing protein</fullName>
    </recommendedName>
</protein>
<feature type="domain" description="Wings apart-like protein C-terminal" evidence="3">
    <location>
        <begin position="308"/>
        <end position="639"/>
    </location>
</feature>
<feature type="compositionally biased region" description="Basic residues" evidence="2">
    <location>
        <begin position="169"/>
        <end position="181"/>
    </location>
</feature>
<evidence type="ECO:0000259" key="3">
    <source>
        <dbReference type="Pfam" id="PF07814"/>
    </source>
</evidence>
<organism evidence="4 5">
    <name type="scientific">Metarhizium album (strain ARSEF 1941)</name>
    <dbReference type="NCBI Taxonomy" id="1081103"/>
    <lineage>
        <taxon>Eukaryota</taxon>
        <taxon>Fungi</taxon>
        <taxon>Dikarya</taxon>
        <taxon>Ascomycota</taxon>
        <taxon>Pezizomycotina</taxon>
        <taxon>Sordariomycetes</taxon>
        <taxon>Hypocreomycetidae</taxon>
        <taxon>Hypocreales</taxon>
        <taxon>Clavicipitaceae</taxon>
        <taxon>Metarhizium</taxon>
    </lineage>
</organism>
<evidence type="ECO:0000256" key="2">
    <source>
        <dbReference type="SAM" id="MobiDB-lite"/>
    </source>
</evidence>
<dbReference type="EMBL" id="AZHE01000023">
    <property type="protein sequence ID" value="KHN95435.1"/>
    <property type="molecule type" value="Genomic_DNA"/>
</dbReference>